<dbReference type="PANTHER" id="PTHR20916:SF26">
    <property type="entry name" value="CYSTEINE-RICH PROTEIN 2-BINDING PROTEIN"/>
    <property type="match status" value="1"/>
</dbReference>
<evidence type="ECO:0000313" key="3">
    <source>
        <dbReference type="Proteomes" id="UP000095751"/>
    </source>
</evidence>
<feature type="compositionally biased region" description="Low complexity" evidence="1">
    <location>
        <begin position="79"/>
        <end position="97"/>
    </location>
</feature>
<feature type="compositionally biased region" description="Low complexity" evidence="1">
    <location>
        <begin position="536"/>
        <end position="546"/>
    </location>
</feature>
<evidence type="ECO:0000256" key="1">
    <source>
        <dbReference type="SAM" id="MobiDB-lite"/>
    </source>
</evidence>
<feature type="region of interest" description="Disordered" evidence="1">
    <location>
        <begin position="79"/>
        <end position="100"/>
    </location>
</feature>
<dbReference type="InParanoid" id="A0A1E7FR59"/>
<organism evidence="2 3">
    <name type="scientific">Fragilariopsis cylindrus CCMP1102</name>
    <dbReference type="NCBI Taxonomy" id="635003"/>
    <lineage>
        <taxon>Eukaryota</taxon>
        <taxon>Sar</taxon>
        <taxon>Stramenopiles</taxon>
        <taxon>Ochrophyta</taxon>
        <taxon>Bacillariophyta</taxon>
        <taxon>Bacillariophyceae</taxon>
        <taxon>Bacillariophycidae</taxon>
        <taxon>Bacillariales</taxon>
        <taxon>Bacillariaceae</taxon>
        <taxon>Fragilariopsis</taxon>
    </lineage>
</organism>
<proteinExistence type="predicted"/>
<feature type="region of interest" description="Disordered" evidence="1">
    <location>
        <begin position="523"/>
        <end position="546"/>
    </location>
</feature>
<feature type="region of interest" description="Disordered" evidence="1">
    <location>
        <begin position="408"/>
        <end position="430"/>
    </location>
</feature>
<evidence type="ECO:0000313" key="2">
    <source>
        <dbReference type="EMBL" id="OEU20293.1"/>
    </source>
</evidence>
<feature type="region of interest" description="Disordered" evidence="1">
    <location>
        <begin position="1"/>
        <end position="24"/>
    </location>
</feature>
<sequence length="674" mass="77166">MATAVHGNMQEISSQSSTTKTKTKSLVLVENNDDNDNEFNIHSYFSSSLSMTMNVDDLYERNYFYRAWNNSIENNSIKNGNNVHSDNNNNNNNNNQNQRLPKPMNVLIDYISQHSNQQLEKEWLECQSSQSEQSREREPQNNTSYDIDNYCPTLHDQRQYLVATYSCPIESGNRLHRFMNGLLWSVLTNRTFLWRYHSNDVCQEYSKNDNEGKTTKNNCDKEYNPSIVKGSHDLDCLGLLHKSNWIPSYDKWKSRLLISDSDIMKAEIYDGQKTYDTITVPYDPDPYNGEEDNDNTNTSRNFIIRTGKQVNLNPGSIFTIELEPILLNNRHRYKPTKHLIQSENLQRLSDLRSSYGHAGNVNSSSSASDSNKNNKLSNIYFIYGMLFESMFTIDSSLDPSHALLATAKQQHSDTDTNNTKSNTVVPQSNNNRTNIETVFLHSRHAGHFANDYIWPEHLCLEKLFPKQQQIIAAVNETNVTTTTTTASIPLPLLPILPPCHIYVMSDAPITVKLVHKEIHDNTRCTSSSTSSMHKYNNNNNNSNNNNITEIDERQITTTTGTGKTGISFSAEHGPRAGRGYWEDLSLAIHARSGMIAFHMFHRKHNLVRTSTALIKEIIDFRRYLEFTSTESSDSENSKNDNDNNSKKLLIPSFYECTNPWKDKKKKNKKKGKGK</sequence>
<protein>
    <submittedName>
        <fullName evidence="2">Uncharacterized protein</fullName>
    </submittedName>
</protein>
<keyword evidence="3" id="KW-1185">Reference proteome</keyword>
<feature type="region of interest" description="Disordered" evidence="1">
    <location>
        <begin position="124"/>
        <end position="145"/>
    </location>
</feature>
<dbReference type="PANTHER" id="PTHR20916">
    <property type="entry name" value="CYSTEINE AND GLYCINE-RICH PROTEIN 2 BINDING PROTEIN"/>
    <property type="match status" value="1"/>
</dbReference>
<reference evidence="2 3" key="1">
    <citation type="submission" date="2016-09" db="EMBL/GenBank/DDBJ databases">
        <title>Extensive genetic diversity and differential bi-allelic expression allows diatom success in the polar Southern Ocean.</title>
        <authorList>
            <consortium name="DOE Joint Genome Institute"/>
            <person name="Mock T."/>
            <person name="Otillar R.P."/>
            <person name="Strauss J."/>
            <person name="Dupont C."/>
            <person name="Frickenhaus S."/>
            <person name="Maumus F."/>
            <person name="Mcmullan M."/>
            <person name="Sanges R."/>
            <person name="Schmutz J."/>
            <person name="Toseland A."/>
            <person name="Valas R."/>
            <person name="Veluchamy A."/>
            <person name="Ward B.J."/>
            <person name="Allen A."/>
            <person name="Barry K."/>
            <person name="Falciatore A."/>
            <person name="Ferrante M."/>
            <person name="Fortunato A.E."/>
            <person name="Gloeckner G."/>
            <person name="Gruber A."/>
            <person name="Hipkin R."/>
            <person name="Janech M."/>
            <person name="Kroth P."/>
            <person name="Leese F."/>
            <person name="Lindquist E."/>
            <person name="Lyon B.R."/>
            <person name="Martin J."/>
            <person name="Mayer C."/>
            <person name="Parker M."/>
            <person name="Quesneville H."/>
            <person name="Raymond J."/>
            <person name="Uhlig C."/>
            <person name="Valentin K.U."/>
            <person name="Worden A.Z."/>
            <person name="Armbrust E.V."/>
            <person name="Bowler C."/>
            <person name="Green B."/>
            <person name="Moulton V."/>
            <person name="Van Oosterhout C."/>
            <person name="Grigoriev I."/>
        </authorList>
    </citation>
    <scope>NUCLEOTIDE SEQUENCE [LARGE SCALE GENOMIC DNA]</scope>
    <source>
        <strain evidence="2 3">CCMP1102</strain>
    </source>
</reference>
<dbReference type="OrthoDB" id="48679at2759"/>
<dbReference type="GO" id="GO:0004402">
    <property type="term" value="F:histone acetyltransferase activity"/>
    <property type="evidence" value="ECO:0007669"/>
    <property type="project" value="TreeGrafter"/>
</dbReference>
<dbReference type="EMBL" id="KV784355">
    <property type="protein sequence ID" value="OEU20293.1"/>
    <property type="molecule type" value="Genomic_DNA"/>
</dbReference>
<dbReference type="KEGG" id="fcy:FRACYDRAFT_236368"/>
<dbReference type="Proteomes" id="UP000095751">
    <property type="component" value="Unassembled WGS sequence"/>
</dbReference>
<name>A0A1E7FR59_9STRA</name>
<feature type="compositionally biased region" description="Polar residues" evidence="1">
    <location>
        <begin position="523"/>
        <end position="535"/>
    </location>
</feature>
<gene>
    <name evidence="2" type="ORF">FRACYDRAFT_236368</name>
</gene>
<accession>A0A1E7FR59</accession>
<dbReference type="AlphaFoldDB" id="A0A1E7FR59"/>